<comment type="cofactor">
    <cofactor evidence="8">
        <name>Mn(2+)</name>
        <dbReference type="ChEBI" id="CHEBI:29035"/>
    </cofactor>
</comment>
<feature type="active site" evidence="6">
    <location>
        <position position="2"/>
    </location>
</feature>
<feature type="domain" description="FAM20 C-terminal" evidence="9">
    <location>
        <begin position="1"/>
        <end position="113"/>
    </location>
</feature>
<dbReference type="PhylomeDB" id="T1JJD1"/>
<reference evidence="11" key="1">
    <citation type="submission" date="2011-05" db="EMBL/GenBank/DDBJ databases">
        <authorList>
            <person name="Richards S.R."/>
            <person name="Qu J."/>
            <person name="Jiang H."/>
            <person name="Jhangiani S.N."/>
            <person name="Agravi P."/>
            <person name="Goodspeed R."/>
            <person name="Gross S."/>
            <person name="Mandapat C."/>
            <person name="Jackson L."/>
            <person name="Mathew T."/>
            <person name="Pu L."/>
            <person name="Thornton R."/>
            <person name="Saada N."/>
            <person name="Wilczek-Boney K.B."/>
            <person name="Lee S."/>
            <person name="Kovar C."/>
            <person name="Wu Y."/>
            <person name="Scherer S.E."/>
            <person name="Worley K.C."/>
            <person name="Muzny D.M."/>
            <person name="Gibbs R."/>
        </authorList>
    </citation>
    <scope>NUCLEOTIDE SEQUENCE</scope>
    <source>
        <strain evidence="11">Brora</strain>
    </source>
</reference>
<dbReference type="InterPro" id="IPR024869">
    <property type="entry name" value="FAM20"/>
</dbReference>
<keyword evidence="7" id="KW-0547">Nucleotide-binding</keyword>
<dbReference type="GO" id="GO:0005524">
    <property type="term" value="F:ATP binding"/>
    <property type="evidence" value="ECO:0007669"/>
    <property type="project" value="UniProtKB-KW"/>
</dbReference>
<proteinExistence type="inferred from homology"/>
<evidence type="ECO:0000256" key="1">
    <source>
        <dbReference type="ARBA" id="ARBA00004555"/>
    </source>
</evidence>
<dbReference type="PANTHER" id="PTHR12450:SF22">
    <property type="entry name" value="EXTRACELLULAR SERINE_THREONINE PROTEIN CG31145"/>
    <property type="match status" value="1"/>
</dbReference>
<dbReference type="InterPro" id="IPR009581">
    <property type="entry name" value="FAM20_C"/>
</dbReference>
<feature type="binding site" evidence="7">
    <location>
        <position position="22"/>
    </location>
    <ligand>
        <name>ATP</name>
        <dbReference type="ChEBI" id="CHEBI:30616"/>
    </ligand>
</feature>
<feature type="binding site" evidence="7">
    <location>
        <position position="7"/>
    </location>
    <ligand>
        <name>ATP</name>
        <dbReference type="ChEBI" id="CHEBI:30616"/>
    </ligand>
</feature>
<feature type="binding site" evidence="8">
    <location>
        <position position="22"/>
    </location>
    <ligand>
        <name>Mn(2+)</name>
        <dbReference type="ChEBI" id="CHEBI:29035"/>
    </ligand>
</feature>
<dbReference type="OMA" id="HYETFTI"/>
<dbReference type="Pfam" id="PF06702">
    <property type="entry name" value="Fam20C"/>
    <property type="match status" value="1"/>
</dbReference>
<dbReference type="PANTHER" id="PTHR12450">
    <property type="entry name" value="DENTIN MATRIX PROTEIN 4 PROTEIN FAM20"/>
    <property type="match status" value="1"/>
</dbReference>
<dbReference type="AlphaFoldDB" id="T1JJD1"/>
<protein>
    <recommendedName>
        <fullName evidence="9">FAM20 C-terminal domain-containing protein</fullName>
    </recommendedName>
</protein>
<organism evidence="10 11">
    <name type="scientific">Strigamia maritima</name>
    <name type="common">European centipede</name>
    <name type="synonym">Geophilus maritimus</name>
    <dbReference type="NCBI Taxonomy" id="126957"/>
    <lineage>
        <taxon>Eukaryota</taxon>
        <taxon>Metazoa</taxon>
        <taxon>Ecdysozoa</taxon>
        <taxon>Arthropoda</taxon>
        <taxon>Myriapoda</taxon>
        <taxon>Chilopoda</taxon>
        <taxon>Pleurostigmophora</taxon>
        <taxon>Geophilomorpha</taxon>
        <taxon>Linotaeniidae</taxon>
        <taxon>Strigamia</taxon>
    </lineage>
</organism>
<dbReference type="HOGENOM" id="CLU_149417_0_0_1"/>
<comment type="subcellular location">
    <subcellularLocation>
        <location evidence="1">Golgi apparatus</location>
    </subcellularLocation>
</comment>
<dbReference type="GO" id="GO:0004674">
    <property type="term" value="F:protein serine/threonine kinase activity"/>
    <property type="evidence" value="ECO:0007669"/>
    <property type="project" value="TreeGrafter"/>
</dbReference>
<evidence type="ECO:0000256" key="5">
    <source>
        <dbReference type="ARBA" id="ARBA00023180"/>
    </source>
</evidence>
<dbReference type="eggNOG" id="KOG3829">
    <property type="taxonomic scope" value="Eukaryota"/>
</dbReference>
<keyword evidence="8" id="KW-0464">Manganese</keyword>
<dbReference type="GO" id="GO:0005794">
    <property type="term" value="C:Golgi apparatus"/>
    <property type="evidence" value="ECO:0007669"/>
    <property type="project" value="UniProtKB-SubCell"/>
</dbReference>
<comment type="similarity">
    <text evidence="2">Belongs to the FAM20 family.</text>
</comment>
<keyword evidence="5" id="KW-0325">Glycoprotein</keyword>
<evidence type="ECO:0000313" key="10">
    <source>
        <dbReference type="EnsemblMetazoa" id="SMAR013961-PA"/>
    </source>
</evidence>
<evidence type="ECO:0000259" key="9">
    <source>
        <dbReference type="Pfam" id="PF06702"/>
    </source>
</evidence>
<dbReference type="Proteomes" id="UP000014500">
    <property type="component" value="Unassembled WGS sequence"/>
</dbReference>
<evidence type="ECO:0000256" key="7">
    <source>
        <dbReference type="PIRSR" id="PIRSR624869-2"/>
    </source>
</evidence>
<evidence type="ECO:0000256" key="2">
    <source>
        <dbReference type="ARBA" id="ARBA00006557"/>
    </source>
</evidence>
<keyword evidence="3" id="KW-0333">Golgi apparatus</keyword>
<keyword evidence="7" id="KW-0067">ATP-binding</keyword>
<dbReference type="EnsemblMetazoa" id="SMAR013961-RA">
    <property type="protein sequence ID" value="SMAR013961-PA"/>
    <property type="gene ID" value="SMAR013961"/>
</dbReference>
<sequence>MDRHHYETFTIFGNDTAPLHLDHGRGFGKAMHDELSILAPIYQCCIIRSSTLSQLLKFHNGPHHLSKLMKKSLSADPLNPVLLETHMVAIDRRLAIVLHTVRECLRNHPIEDVIIYDTYLYE</sequence>
<dbReference type="EMBL" id="JH430223">
    <property type="status" value="NOT_ANNOTATED_CDS"/>
    <property type="molecule type" value="Genomic_DNA"/>
</dbReference>
<keyword evidence="11" id="KW-1185">Reference proteome</keyword>
<evidence type="ECO:0000256" key="8">
    <source>
        <dbReference type="PIRSR" id="PIRSR624869-3"/>
    </source>
</evidence>
<evidence type="ECO:0000256" key="4">
    <source>
        <dbReference type="ARBA" id="ARBA00023157"/>
    </source>
</evidence>
<name>T1JJD1_STRMM</name>
<evidence type="ECO:0000256" key="3">
    <source>
        <dbReference type="ARBA" id="ARBA00023034"/>
    </source>
</evidence>
<dbReference type="STRING" id="126957.T1JJD1"/>
<dbReference type="GO" id="GO:0046872">
    <property type="term" value="F:metal ion binding"/>
    <property type="evidence" value="ECO:0007669"/>
    <property type="project" value="UniProtKB-KW"/>
</dbReference>
<keyword evidence="8" id="KW-0479">Metal-binding</keyword>
<keyword evidence="4" id="KW-1015">Disulfide bond</keyword>
<accession>T1JJD1</accession>
<evidence type="ECO:0000256" key="6">
    <source>
        <dbReference type="PIRSR" id="PIRSR624869-1"/>
    </source>
</evidence>
<evidence type="ECO:0000313" key="11">
    <source>
        <dbReference type="Proteomes" id="UP000014500"/>
    </source>
</evidence>
<reference evidence="10" key="2">
    <citation type="submission" date="2015-02" db="UniProtKB">
        <authorList>
            <consortium name="EnsemblMetazoa"/>
        </authorList>
    </citation>
    <scope>IDENTIFICATION</scope>
</reference>